<dbReference type="EMBL" id="APAU02000008">
    <property type="protein sequence ID" value="EUB63132.1"/>
    <property type="molecule type" value="Genomic_DNA"/>
</dbReference>
<comment type="caution">
    <text evidence="1">The sequence shown here is derived from an EMBL/GenBank/DDBJ whole genome shotgun (WGS) entry which is preliminary data.</text>
</comment>
<dbReference type="AlphaFoldDB" id="W6UX73"/>
<dbReference type="RefSeq" id="XP_024354328.1">
    <property type="nucleotide sequence ID" value="XM_024491185.1"/>
</dbReference>
<gene>
    <name evidence="1" type="ORF">EGR_01936</name>
</gene>
<dbReference type="GeneID" id="36337651"/>
<dbReference type="Proteomes" id="UP000019149">
    <property type="component" value="Unassembled WGS sequence"/>
</dbReference>
<keyword evidence="2" id="KW-1185">Reference proteome</keyword>
<organism evidence="1 2">
    <name type="scientific">Echinococcus granulosus</name>
    <name type="common">Hydatid tapeworm</name>
    <dbReference type="NCBI Taxonomy" id="6210"/>
    <lineage>
        <taxon>Eukaryota</taxon>
        <taxon>Metazoa</taxon>
        <taxon>Spiralia</taxon>
        <taxon>Lophotrochozoa</taxon>
        <taxon>Platyhelminthes</taxon>
        <taxon>Cestoda</taxon>
        <taxon>Eucestoda</taxon>
        <taxon>Cyclophyllidea</taxon>
        <taxon>Taeniidae</taxon>
        <taxon>Echinococcus</taxon>
        <taxon>Echinococcus granulosus group</taxon>
    </lineage>
</organism>
<protein>
    <submittedName>
        <fullName evidence="1">Uncharacterized protein</fullName>
    </submittedName>
</protein>
<reference evidence="1 2" key="1">
    <citation type="journal article" date="2013" name="Nat. Genet.">
        <title>The genome of the hydatid tapeworm Echinococcus granulosus.</title>
        <authorList>
            <person name="Zheng H."/>
            <person name="Zhang W."/>
            <person name="Zhang L."/>
            <person name="Zhang Z."/>
            <person name="Li J."/>
            <person name="Lu G."/>
            <person name="Zhu Y."/>
            <person name="Wang Y."/>
            <person name="Huang Y."/>
            <person name="Liu J."/>
            <person name="Kang H."/>
            <person name="Chen J."/>
            <person name="Wang L."/>
            <person name="Chen A."/>
            <person name="Yu S."/>
            <person name="Gao Z."/>
            <person name="Jin L."/>
            <person name="Gu W."/>
            <person name="Wang Z."/>
            <person name="Zhao L."/>
            <person name="Shi B."/>
            <person name="Wen H."/>
            <person name="Lin R."/>
            <person name="Jones M.K."/>
            <person name="Brejova B."/>
            <person name="Vinar T."/>
            <person name="Zhao G."/>
            <person name="McManus D.P."/>
            <person name="Chen Z."/>
            <person name="Zhou Y."/>
            <person name="Wang S."/>
        </authorList>
    </citation>
    <scope>NUCLEOTIDE SEQUENCE [LARGE SCALE GENOMIC DNA]</scope>
</reference>
<dbReference type="CTD" id="36337651"/>
<evidence type="ECO:0000313" key="1">
    <source>
        <dbReference type="EMBL" id="EUB63132.1"/>
    </source>
</evidence>
<dbReference type="KEGG" id="egl:EGR_01936"/>
<sequence>MLAHVYATDSLAKPAITNCFPLQKKCLWISIGFVVRKTCNQRFGGITEVDMRRWNRISSAMHINQVTGGDGWRGIISYITWCLKVPKQRRMEMMPLSNPSARFKGLRAEVEARTTEPITEYLVPLSEKWNNIFPLKMLITMYRISSSEHFL</sequence>
<proteinExistence type="predicted"/>
<accession>W6UX73</accession>
<evidence type="ECO:0000313" key="2">
    <source>
        <dbReference type="Proteomes" id="UP000019149"/>
    </source>
</evidence>
<name>W6UX73_ECHGR</name>